<dbReference type="PANTHER" id="PTHR42923:SF17">
    <property type="entry name" value="AMINE OXIDASE DOMAIN-CONTAINING PROTEIN"/>
    <property type="match status" value="1"/>
</dbReference>
<sequence length="429" mass="47385">MSHSALPDRQRVAVVGAGISGLASAYFLACRHKVTLFEAAPYLGGHTNTVDVELGGIRHPVDTGFLVFNDKTYPNLIALFAELGVQTHATGMSFAVSLDEGDFEWAGSNLDTVFAQRRNLLSPRFLGMLRDILRFNAAAERNLIDVAQNGATLGELLERGRYGPAFRDCYLLPMAAAIWSSAPRDILDFPAATFLRFCINHGLLQVNNRPQWRSVLGGGREYVRRIAAVLPDVRVATPVDGVERDETGVRVSHGGVTEHFDAVVFATHAPDTLAMLCDASDDEHRVLGTVRYQPNTAWLHTDTRLLPRREKAWSAWNYLGGTQVDGERPVCVSYLLNQLQRLPFREPVIVTLNPFNEPDPATVLERFDYAHPVFDHAAIAAQQRLSRIQGQRHTWFAGAWTGYGFHEDGLKSALRVAAGFGVAPAWARS</sequence>
<name>A0ABY6DN93_9NEIS</name>
<dbReference type="RefSeq" id="WP_263125274.1">
    <property type="nucleotide sequence ID" value="NZ_CP106753.1"/>
</dbReference>
<accession>A0ABY6DN93</accession>
<evidence type="ECO:0000313" key="3">
    <source>
        <dbReference type="EMBL" id="UXY15839.1"/>
    </source>
</evidence>
<evidence type="ECO:0000313" key="4">
    <source>
        <dbReference type="Proteomes" id="UP001061302"/>
    </source>
</evidence>
<protein>
    <submittedName>
        <fullName evidence="3">FAD-dependent oxidoreductase</fullName>
    </submittedName>
</protein>
<organism evidence="3 4">
    <name type="scientific">Chitiniphilus purpureus</name>
    <dbReference type="NCBI Taxonomy" id="2981137"/>
    <lineage>
        <taxon>Bacteria</taxon>
        <taxon>Pseudomonadati</taxon>
        <taxon>Pseudomonadota</taxon>
        <taxon>Betaproteobacteria</taxon>
        <taxon>Neisseriales</taxon>
        <taxon>Chitinibacteraceae</taxon>
        <taxon>Chitiniphilus</taxon>
    </lineage>
</organism>
<dbReference type="EMBL" id="CP106753">
    <property type="protein sequence ID" value="UXY15839.1"/>
    <property type="molecule type" value="Genomic_DNA"/>
</dbReference>
<dbReference type="Gene3D" id="3.50.50.60">
    <property type="entry name" value="FAD/NAD(P)-binding domain"/>
    <property type="match status" value="1"/>
</dbReference>
<dbReference type="Gene3D" id="3.30.70.1990">
    <property type="match status" value="1"/>
</dbReference>
<dbReference type="Gene3D" id="1.10.405.20">
    <property type="match status" value="1"/>
</dbReference>
<keyword evidence="1" id="KW-1133">Transmembrane helix</keyword>
<proteinExistence type="predicted"/>
<keyword evidence="1" id="KW-0812">Transmembrane</keyword>
<dbReference type="SUPFAM" id="SSF51905">
    <property type="entry name" value="FAD/NAD(P)-binding domain"/>
    <property type="match status" value="1"/>
</dbReference>
<dbReference type="InterPro" id="IPR050464">
    <property type="entry name" value="Zeta_carotene_desat/Oxidored"/>
</dbReference>
<evidence type="ECO:0000256" key="1">
    <source>
        <dbReference type="SAM" id="Phobius"/>
    </source>
</evidence>
<dbReference type="Pfam" id="PF01593">
    <property type="entry name" value="Amino_oxidase"/>
    <property type="match status" value="1"/>
</dbReference>
<keyword evidence="4" id="KW-1185">Reference proteome</keyword>
<dbReference type="Proteomes" id="UP001061302">
    <property type="component" value="Chromosome"/>
</dbReference>
<keyword evidence="1" id="KW-0472">Membrane</keyword>
<dbReference type="InterPro" id="IPR002937">
    <property type="entry name" value="Amino_oxidase"/>
</dbReference>
<feature type="transmembrane region" description="Helical" evidence="1">
    <location>
        <begin position="12"/>
        <end position="29"/>
    </location>
</feature>
<feature type="domain" description="Amine oxidase" evidence="2">
    <location>
        <begin position="19"/>
        <end position="305"/>
    </location>
</feature>
<reference evidence="3" key="1">
    <citation type="submission" date="2022-10" db="EMBL/GenBank/DDBJ databases">
        <title>Chitiniphilus purpureus sp. nov., a novel chitin-degrading bacterium isolated from crawfish pond sediment.</title>
        <authorList>
            <person name="Li K."/>
        </authorList>
    </citation>
    <scope>NUCLEOTIDE SEQUENCE</scope>
    <source>
        <strain evidence="3">CD1</strain>
    </source>
</reference>
<gene>
    <name evidence="3" type="ORF">N8I74_02140</name>
</gene>
<evidence type="ECO:0000259" key="2">
    <source>
        <dbReference type="Pfam" id="PF01593"/>
    </source>
</evidence>
<dbReference type="PANTHER" id="PTHR42923">
    <property type="entry name" value="PROTOPORPHYRINOGEN OXIDASE"/>
    <property type="match status" value="1"/>
</dbReference>
<dbReference type="InterPro" id="IPR036188">
    <property type="entry name" value="FAD/NAD-bd_sf"/>
</dbReference>